<keyword evidence="1" id="KW-0812">Transmembrane</keyword>
<comment type="caution">
    <text evidence="2">The sequence shown here is derived from an EMBL/GenBank/DDBJ whole genome shotgun (WGS) entry which is preliminary data.</text>
</comment>
<evidence type="ECO:0000313" key="3">
    <source>
        <dbReference type="Proteomes" id="UP001190925"/>
    </source>
</evidence>
<feature type="transmembrane region" description="Helical" evidence="1">
    <location>
        <begin position="23"/>
        <end position="41"/>
    </location>
</feature>
<keyword evidence="1" id="KW-1133">Transmembrane helix</keyword>
<dbReference type="EMBL" id="PRLK01000009">
    <property type="protein sequence ID" value="RYC72408.1"/>
    <property type="molecule type" value="Genomic_DNA"/>
</dbReference>
<keyword evidence="3" id="KW-1185">Reference proteome</keyword>
<sequence length="54" mass="6394">MHHFQTVDSMVVLHALLDLIREFFIFMLPIIGLLAGVYIIWRMLISVLFTKGWF</sequence>
<dbReference type="RefSeq" id="WP_165302681.1">
    <property type="nucleotide sequence ID" value="NZ_PRLK01000009.1"/>
</dbReference>
<reference evidence="2 3" key="1">
    <citation type="journal article" date="2018" name="bioRxiv">
        <title>Evidence of independent acquisition and adaption of ultra-small bacteria to human hosts across the highly diverse yet reduced genomes of the phylum Saccharibacteria.</title>
        <authorList>
            <person name="McLean J.S."/>
            <person name="Bor B."/>
            <person name="To T.T."/>
            <person name="Liu Q."/>
            <person name="Kearns K.A."/>
            <person name="Solden L.M."/>
            <person name="Wrighton K.C."/>
            <person name="He X."/>
            <person name="Shi W."/>
        </authorList>
    </citation>
    <scope>NUCLEOTIDE SEQUENCE [LARGE SCALE GENOMIC DNA]</scope>
    <source>
        <strain evidence="2 3">TM7_CMJM_G6_1_HOT_870</strain>
    </source>
</reference>
<name>A0ABY0FHH4_9BACT</name>
<gene>
    <name evidence="2" type="ORF">G6CMJM_00562</name>
</gene>
<dbReference type="Proteomes" id="UP001190925">
    <property type="component" value="Unassembled WGS sequence"/>
</dbReference>
<proteinExistence type="predicted"/>
<protein>
    <submittedName>
        <fullName evidence="2">Uncharacterized protein</fullName>
    </submittedName>
</protein>
<organism evidence="2 3">
    <name type="scientific">Candidatus Nanogingivalis gingivitcus</name>
    <dbReference type="NCBI Taxonomy" id="2171992"/>
    <lineage>
        <taxon>Bacteria</taxon>
        <taxon>Candidatus Saccharimonadota</taxon>
        <taxon>Candidatus Nanosyncoccalia</taxon>
        <taxon>Candidatus Nanogingivales</taxon>
        <taxon>Candidatus Nanogingivalaceae</taxon>
        <taxon>Candidatus Nanogingivalis</taxon>
    </lineage>
</organism>
<accession>A0ABY0FHH4</accession>
<evidence type="ECO:0000256" key="1">
    <source>
        <dbReference type="SAM" id="Phobius"/>
    </source>
</evidence>
<evidence type="ECO:0000313" key="2">
    <source>
        <dbReference type="EMBL" id="RYC72408.1"/>
    </source>
</evidence>
<keyword evidence="1" id="KW-0472">Membrane</keyword>
<reference evidence="2 3" key="2">
    <citation type="journal article" date="2020" name="Cell Rep.">
        <title>Acquisition and Adaptation of Ultra-small Parasitic Reduced Genome Bacteria to Mammalian Hosts.</title>
        <authorList>
            <person name="McLean J.S."/>
            <person name="Bor B."/>
            <person name="Kerns K.A."/>
            <person name="Liu Q."/>
            <person name="To T.T."/>
            <person name="Solden L."/>
            <person name="Hendrickson E.L."/>
            <person name="Wrighton K."/>
            <person name="Shi W."/>
            <person name="He X."/>
        </authorList>
    </citation>
    <scope>NUCLEOTIDE SEQUENCE [LARGE SCALE GENOMIC DNA]</scope>
    <source>
        <strain evidence="2 3">TM7_CMJM_G6_1_HOT_870</strain>
    </source>
</reference>